<proteinExistence type="predicted"/>
<evidence type="ECO:0000313" key="1">
    <source>
        <dbReference type="EMBL" id="TYP64991.1"/>
    </source>
</evidence>
<protein>
    <submittedName>
        <fullName evidence="1">Uncharacterized protein</fullName>
    </submittedName>
</protein>
<reference evidence="1 2" key="1">
    <citation type="submission" date="2019-07" db="EMBL/GenBank/DDBJ databases">
        <title>Deep subsurface shale carbon reservoir microbial communities from Ohio and West Virginia, USA.</title>
        <authorList>
            <person name="Wrighton K."/>
        </authorList>
    </citation>
    <scope>NUCLEOTIDE SEQUENCE [LARGE SCALE GENOMIC DNA]</scope>
    <source>
        <strain evidence="1 2">NP_8Ht</strain>
    </source>
</reference>
<comment type="caution">
    <text evidence="1">The sequence shown here is derived from an EMBL/GenBank/DDBJ whole genome shotgun (WGS) entry which is preliminary data.</text>
</comment>
<name>A0A5S5BD59_STUST</name>
<evidence type="ECO:0000313" key="2">
    <source>
        <dbReference type="Proteomes" id="UP000324282"/>
    </source>
</evidence>
<dbReference type="AlphaFoldDB" id="A0A5S5BD59"/>
<accession>A0A5S5BD59</accession>
<organism evidence="1 2">
    <name type="scientific">Stutzerimonas stutzeri</name>
    <name type="common">Pseudomonas stutzeri</name>
    <dbReference type="NCBI Taxonomy" id="316"/>
    <lineage>
        <taxon>Bacteria</taxon>
        <taxon>Pseudomonadati</taxon>
        <taxon>Pseudomonadota</taxon>
        <taxon>Gammaproteobacteria</taxon>
        <taxon>Pseudomonadales</taxon>
        <taxon>Pseudomonadaceae</taxon>
        <taxon>Stutzerimonas</taxon>
    </lineage>
</organism>
<dbReference type="EMBL" id="VNHQ01000012">
    <property type="protein sequence ID" value="TYP64991.1"/>
    <property type="molecule type" value="Genomic_DNA"/>
</dbReference>
<sequence>MCGPYFFCLALFSSRPTLDKHRTTVKMPRRPIPARPNEKV</sequence>
<gene>
    <name evidence="1" type="ORF">A9A72_122114</name>
</gene>
<dbReference type="Proteomes" id="UP000324282">
    <property type="component" value="Unassembled WGS sequence"/>
</dbReference>